<reference evidence="1" key="1">
    <citation type="journal article" date="2014" name="Front. Microbiol.">
        <title>High frequency of phylogenetically diverse reductive dehalogenase-homologous genes in deep subseafloor sedimentary metagenomes.</title>
        <authorList>
            <person name="Kawai M."/>
            <person name="Futagami T."/>
            <person name="Toyoda A."/>
            <person name="Takaki Y."/>
            <person name="Nishi S."/>
            <person name="Hori S."/>
            <person name="Arai W."/>
            <person name="Tsubouchi T."/>
            <person name="Morono Y."/>
            <person name="Uchiyama I."/>
            <person name="Ito T."/>
            <person name="Fujiyama A."/>
            <person name="Inagaki F."/>
            <person name="Takami H."/>
        </authorList>
    </citation>
    <scope>NUCLEOTIDE SEQUENCE</scope>
    <source>
        <strain evidence="1">Expedition CK06-06</strain>
    </source>
</reference>
<organism evidence="1">
    <name type="scientific">marine sediment metagenome</name>
    <dbReference type="NCBI Taxonomy" id="412755"/>
    <lineage>
        <taxon>unclassified sequences</taxon>
        <taxon>metagenomes</taxon>
        <taxon>ecological metagenomes</taxon>
    </lineage>
</organism>
<dbReference type="AlphaFoldDB" id="X1IZK2"/>
<proteinExistence type="predicted"/>
<gene>
    <name evidence="1" type="ORF">S03H2_45942</name>
</gene>
<accession>X1IZK2</accession>
<comment type="caution">
    <text evidence="1">The sequence shown here is derived from an EMBL/GenBank/DDBJ whole genome shotgun (WGS) entry which is preliminary data.</text>
</comment>
<sequence length="64" mass="7662">GEKKLLESEMESLKEERIAGIEDRIKSAYRKIEDVKFKVKEESLPKYSQKLRLKLKPQMKLKIR</sequence>
<dbReference type="EMBL" id="BARU01028810">
    <property type="protein sequence ID" value="GAH74690.1"/>
    <property type="molecule type" value="Genomic_DNA"/>
</dbReference>
<name>X1IZK2_9ZZZZ</name>
<evidence type="ECO:0000313" key="1">
    <source>
        <dbReference type="EMBL" id="GAH74690.1"/>
    </source>
</evidence>
<protein>
    <submittedName>
        <fullName evidence="1">Uncharacterized protein</fullName>
    </submittedName>
</protein>
<feature type="non-terminal residue" evidence="1">
    <location>
        <position position="1"/>
    </location>
</feature>